<dbReference type="InParanoid" id="K3XTX1"/>
<protein>
    <submittedName>
        <fullName evidence="1">Uncharacterized protein</fullName>
    </submittedName>
</protein>
<dbReference type="Gramene" id="KQL07900">
    <property type="protein sequence ID" value="KQL07900"/>
    <property type="gene ID" value="SETIT_005378mg"/>
</dbReference>
<dbReference type="EnsemblPlants" id="KQL07900">
    <property type="protein sequence ID" value="KQL07900"/>
    <property type="gene ID" value="SETIT_005378mg"/>
</dbReference>
<proteinExistence type="predicted"/>
<dbReference type="Proteomes" id="UP000004995">
    <property type="component" value="Unassembled WGS sequence"/>
</dbReference>
<sequence>MFDALEQGRCECKQLVESNRSIYLIVVQCKYLVLESFLSSVHPLSSILDQEALALLYIEKAQYAGLRALQS</sequence>
<evidence type="ECO:0000313" key="2">
    <source>
        <dbReference type="Proteomes" id="UP000004995"/>
    </source>
</evidence>
<dbReference type="EMBL" id="AGNK02003385">
    <property type="status" value="NOT_ANNOTATED_CDS"/>
    <property type="molecule type" value="Genomic_DNA"/>
</dbReference>
<name>K3XTX1_SETIT</name>
<reference evidence="1" key="2">
    <citation type="submission" date="2018-08" db="UniProtKB">
        <authorList>
            <consortium name="EnsemblPlants"/>
        </authorList>
    </citation>
    <scope>IDENTIFICATION</scope>
    <source>
        <strain evidence="1">Yugu1</strain>
    </source>
</reference>
<reference evidence="2" key="1">
    <citation type="journal article" date="2012" name="Nat. Biotechnol.">
        <title>Reference genome sequence of the model plant Setaria.</title>
        <authorList>
            <person name="Bennetzen J.L."/>
            <person name="Schmutz J."/>
            <person name="Wang H."/>
            <person name="Percifield R."/>
            <person name="Hawkins J."/>
            <person name="Pontaroli A.C."/>
            <person name="Estep M."/>
            <person name="Feng L."/>
            <person name="Vaughn J.N."/>
            <person name="Grimwood J."/>
            <person name="Jenkins J."/>
            <person name="Barry K."/>
            <person name="Lindquist E."/>
            <person name="Hellsten U."/>
            <person name="Deshpande S."/>
            <person name="Wang X."/>
            <person name="Wu X."/>
            <person name="Mitros T."/>
            <person name="Triplett J."/>
            <person name="Yang X."/>
            <person name="Ye C.Y."/>
            <person name="Mauro-Herrera M."/>
            <person name="Wang L."/>
            <person name="Li P."/>
            <person name="Sharma M."/>
            <person name="Sharma R."/>
            <person name="Ronald P.C."/>
            <person name="Panaud O."/>
            <person name="Kellogg E.A."/>
            <person name="Brutnell T.P."/>
            <person name="Doust A.N."/>
            <person name="Tuskan G.A."/>
            <person name="Rokhsar D."/>
            <person name="Devos K.M."/>
        </authorList>
    </citation>
    <scope>NUCLEOTIDE SEQUENCE [LARGE SCALE GENOMIC DNA]</scope>
    <source>
        <strain evidence="2">cv. Yugu1</strain>
    </source>
</reference>
<dbReference type="HOGENOM" id="CLU_2744849_0_0_1"/>
<dbReference type="AlphaFoldDB" id="K3XTX1"/>
<organism evidence="1 2">
    <name type="scientific">Setaria italica</name>
    <name type="common">Foxtail millet</name>
    <name type="synonym">Panicum italicum</name>
    <dbReference type="NCBI Taxonomy" id="4555"/>
    <lineage>
        <taxon>Eukaryota</taxon>
        <taxon>Viridiplantae</taxon>
        <taxon>Streptophyta</taxon>
        <taxon>Embryophyta</taxon>
        <taxon>Tracheophyta</taxon>
        <taxon>Spermatophyta</taxon>
        <taxon>Magnoliopsida</taxon>
        <taxon>Liliopsida</taxon>
        <taxon>Poales</taxon>
        <taxon>Poaceae</taxon>
        <taxon>PACMAD clade</taxon>
        <taxon>Panicoideae</taxon>
        <taxon>Panicodae</taxon>
        <taxon>Paniceae</taxon>
        <taxon>Cenchrinae</taxon>
        <taxon>Setaria</taxon>
    </lineage>
</organism>
<keyword evidence="2" id="KW-1185">Reference proteome</keyword>
<evidence type="ECO:0000313" key="1">
    <source>
        <dbReference type="EnsemblPlants" id="KQL07900"/>
    </source>
</evidence>
<accession>K3XTX1</accession>